<evidence type="ECO:0000313" key="3">
    <source>
        <dbReference type="Proteomes" id="UP000183047"/>
    </source>
</evidence>
<reference evidence="3" key="1">
    <citation type="submission" date="2016-10" db="EMBL/GenBank/DDBJ databases">
        <authorList>
            <person name="Varghese N."/>
            <person name="Submissions S."/>
        </authorList>
    </citation>
    <scope>NUCLEOTIDE SEQUENCE [LARGE SCALE GENOMIC DNA]</scope>
    <source>
        <strain evidence="3">XBD2006</strain>
    </source>
</reference>
<dbReference type="Proteomes" id="UP000183047">
    <property type="component" value="Unassembled WGS sequence"/>
</dbReference>
<keyword evidence="3" id="KW-1185">Reference proteome</keyword>
<feature type="transmembrane region" description="Helical" evidence="1">
    <location>
        <begin position="24"/>
        <end position="42"/>
    </location>
</feature>
<protein>
    <submittedName>
        <fullName evidence="2">Uncharacterized protein</fullName>
    </submittedName>
</protein>
<feature type="transmembrane region" description="Helical" evidence="1">
    <location>
        <begin position="85"/>
        <end position="105"/>
    </location>
</feature>
<proteinExistence type="predicted"/>
<accession>A0A1G5D3X8</accession>
<feature type="transmembrane region" description="Helical" evidence="1">
    <location>
        <begin position="51"/>
        <end position="73"/>
    </location>
</feature>
<organism evidence="2 3">
    <name type="scientific">Butyrivibrio hungatei</name>
    <dbReference type="NCBI Taxonomy" id="185008"/>
    <lineage>
        <taxon>Bacteria</taxon>
        <taxon>Bacillati</taxon>
        <taxon>Bacillota</taxon>
        <taxon>Clostridia</taxon>
        <taxon>Lachnospirales</taxon>
        <taxon>Lachnospiraceae</taxon>
        <taxon>Butyrivibrio</taxon>
    </lineage>
</organism>
<gene>
    <name evidence="2" type="ORF">SAMN02910451_01382</name>
</gene>
<sequence length="292" mass="33429">MYGIFMECYVALRQYFGGESAGDIRAYLNMIVFIASAIFIMIKEKDKVKKILLGIMPLVIIAGFLLPITRIIYVGHVDKDSPETYYRILWLIPMYIVIAYAACLIMMKMKSDAIRRVVMVAAVLAIMLTGKLVYTNRYMYKAENIYHIRQDVIDICELIKPAEGEDNPRAAFPEELTWYVRQYDTHILMPYGADIIEGEAKGMYWDPVYDAMKNAEVTAEGVEIVDAKAIVDAAREDGCRYVIMPEDTDKRKLSKDLTTFGLTVVDKVGKFYVYEDPVVVKKLEKKKAAEWN</sequence>
<evidence type="ECO:0000313" key="2">
    <source>
        <dbReference type="EMBL" id="SCY09385.1"/>
    </source>
</evidence>
<keyword evidence="1" id="KW-0812">Transmembrane</keyword>
<feature type="transmembrane region" description="Helical" evidence="1">
    <location>
        <begin position="117"/>
        <end position="134"/>
    </location>
</feature>
<dbReference type="OrthoDB" id="1829094at2"/>
<name>A0A1G5D3X8_9FIRM</name>
<evidence type="ECO:0000256" key="1">
    <source>
        <dbReference type="SAM" id="Phobius"/>
    </source>
</evidence>
<keyword evidence="1" id="KW-1133">Transmembrane helix</keyword>
<dbReference type="AlphaFoldDB" id="A0A1G5D3X8"/>
<keyword evidence="1" id="KW-0472">Membrane</keyword>
<dbReference type="RefSeq" id="WP_074462027.1">
    <property type="nucleotide sequence ID" value="NZ_FMUR01000007.1"/>
</dbReference>
<dbReference type="EMBL" id="FMUR01000007">
    <property type="protein sequence ID" value="SCY09385.1"/>
    <property type="molecule type" value="Genomic_DNA"/>
</dbReference>